<protein>
    <submittedName>
        <fullName evidence="2">Uncharacterized protein</fullName>
    </submittedName>
</protein>
<keyword evidence="3" id="KW-1185">Reference proteome</keyword>
<evidence type="ECO:0000256" key="1">
    <source>
        <dbReference type="SAM" id="Phobius"/>
    </source>
</evidence>
<keyword evidence="1" id="KW-0812">Transmembrane</keyword>
<proteinExistence type="predicted"/>
<comment type="caution">
    <text evidence="2">The sequence shown here is derived from an EMBL/GenBank/DDBJ whole genome shotgun (WGS) entry which is preliminary data.</text>
</comment>
<name>A0ABT8HZ12_9BACL</name>
<dbReference type="EMBL" id="JAUHTR010000008">
    <property type="protein sequence ID" value="MDN4525981.1"/>
    <property type="molecule type" value="Genomic_DNA"/>
</dbReference>
<reference evidence="2" key="1">
    <citation type="submission" date="2023-07" db="EMBL/GenBank/DDBJ databases">
        <title>Fictibacillus sp. isolated from freshwater pond.</title>
        <authorList>
            <person name="Kirdat K."/>
            <person name="Bhat A."/>
            <person name="Mourya A."/>
            <person name="Yadav A."/>
        </authorList>
    </citation>
    <scope>NUCLEOTIDE SEQUENCE</scope>
    <source>
        <strain evidence="2">NE201</strain>
    </source>
</reference>
<keyword evidence="1" id="KW-1133">Transmembrane helix</keyword>
<gene>
    <name evidence="2" type="ORF">QYB97_15960</name>
</gene>
<dbReference type="Proteomes" id="UP001172721">
    <property type="component" value="Unassembled WGS sequence"/>
</dbReference>
<evidence type="ECO:0000313" key="2">
    <source>
        <dbReference type="EMBL" id="MDN4525981.1"/>
    </source>
</evidence>
<feature type="transmembrane region" description="Helical" evidence="1">
    <location>
        <begin position="100"/>
        <end position="116"/>
    </location>
</feature>
<dbReference type="RefSeq" id="WP_301166998.1">
    <property type="nucleotide sequence ID" value="NZ_JAUHTR010000008.1"/>
</dbReference>
<feature type="transmembrane region" description="Helical" evidence="1">
    <location>
        <begin position="128"/>
        <end position="148"/>
    </location>
</feature>
<sequence>MESSTNVKPMEKRSTTYFCVELMKKRWPSILALVIAASGLPASTDPMSLLLFLIALFYPISGAIRGHLRKKSTIFIQAIAVGIFGMIALVSVYVDREAGLILLAAGYIGHAIWDIAHFKSGKIVRRGYAEFCAVLDLCIALVLLGPVFI</sequence>
<feature type="transmembrane region" description="Helical" evidence="1">
    <location>
        <begin position="75"/>
        <end position="94"/>
    </location>
</feature>
<keyword evidence="1" id="KW-0472">Membrane</keyword>
<feature type="transmembrane region" description="Helical" evidence="1">
    <location>
        <begin position="49"/>
        <end position="68"/>
    </location>
</feature>
<evidence type="ECO:0000313" key="3">
    <source>
        <dbReference type="Proteomes" id="UP001172721"/>
    </source>
</evidence>
<accession>A0ABT8HZ12</accession>
<organism evidence="2 3">
    <name type="scientific">Fictibacillus fluitans</name>
    <dbReference type="NCBI Taxonomy" id="3058422"/>
    <lineage>
        <taxon>Bacteria</taxon>
        <taxon>Bacillati</taxon>
        <taxon>Bacillota</taxon>
        <taxon>Bacilli</taxon>
        <taxon>Bacillales</taxon>
        <taxon>Fictibacillaceae</taxon>
        <taxon>Fictibacillus</taxon>
    </lineage>
</organism>